<protein>
    <submittedName>
        <fullName evidence="2">Uncharacterized protein YsdA</fullName>
    </submittedName>
</protein>
<evidence type="ECO:0000256" key="1">
    <source>
        <dbReference type="SAM" id="Phobius"/>
    </source>
</evidence>
<evidence type="ECO:0000313" key="2">
    <source>
        <dbReference type="EMBL" id="OXA48461.1"/>
    </source>
</evidence>
<keyword evidence="1" id="KW-0472">Membrane</keyword>
<gene>
    <name evidence="2" type="ORF">Fcan01_16357</name>
</gene>
<dbReference type="Proteomes" id="UP000198287">
    <property type="component" value="Unassembled WGS sequence"/>
</dbReference>
<sequence>MDPILIILVCYAVLLLFFGLWTFSLMARDKRAAESSMWRISECKLHTLELFGGWFGSLMAQVCYRHKNKKCSYQIIFWIIVAAHVAGIGAVFFGREKIRDLFTNS</sequence>
<dbReference type="AlphaFoldDB" id="A0A226DUT1"/>
<dbReference type="EMBL" id="LNIX01000011">
    <property type="protein sequence ID" value="OXA48461.1"/>
    <property type="molecule type" value="Genomic_DNA"/>
</dbReference>
<reference evidence="2 3" key="1">
    <citation type="submission" date="2015-12" db="EMBL/GenBank/DDBJ databases">
        <title>The genome of Folsomia candida.</title>
        <authorList>
            <person name="Faddeeva A."/>
            <person name="Derks M.F."/>
            <person name="Anvar Y."/>
            <person name="Smit S."/>
            <person name="Van Straalen N."/>
            <person name="Roelofs D."/>
        </authorList>
    </citation>
    <scope>NUCLEOTIDE SEQUENCE [LARGE SCALE GENOMIC DNA]</scope>
    <source>
        <strain evidence="2 3">VU population</strain>
        <tissue evidence="2">Whole body</tissue>
    </source>
</reference>
<accession>A0A226DUT1</accession>
<keyword evidence="3" id="KW-1185">Reference proteome</keyword>
<name>A0A226DUT1_FOLCA</name>
<dbReference type="Pfam" id="PF06961">
    <property type="entry name" value="DUF1294"/>
    <property type="match status" value="1"/>
</dbReference>
<keyword evidence="1" id="KW-0812">Transmembrane</keyword>
<proteinExistence type="predicted"/>
<evidence type="ECO:0000313" key="3">
    <source>
        <dbReference type="Proteomes" id="UP000198287"/>
    </source>
</evidence>
<comment type="caution">
    <text evidence="2">The sequence shown here is derived from an EMBL/GenBank/DDBJ whole genome shotgun (WGS) entry which is preliminary data.</text>
</comment>
<keyword evidence="1" id="KW-1133">Transmembrane helix</keyword>
<organism evidence="2 3">
    <name type="scientific">Folsomia candida</name>
    <name type="common">Springtail</name>
    <dbReference type="NCBI Taxonomy" id="158441"/>
    <lineage>
        <taxon>Eukaryota</taxon>
        <taxon>Metazoa</taxon>
        <taxon>Ecdysozoa</taxon>
        <taxon>Arthropoda</taxon>
        <taxon>Hexapoda</taxon>
        <taxon>Collembola</taxon>
        <taxon>Entomobryomorpha</taxon>
        <taxon>Isotomoidea</taxon>
        <taxon>Isotomidae</taxon>
        <taxon>Proisotominae</taxon>
        <taxon>Folsomia</taxon>
    </lineage>
</organism>
<feature type="transmembrane region" description="Helical" evidence="1">
    <location>
        <begin position="75"/>
        <end position="94"/>
    </location>
</feature>
<dbReference type="InterPro" id="IPR010718">
    <property type="entry name" value="DUF1294"/>
</dbReference>
<feature type="transmembrane region" description="Helical" evidence="1">
    <location>
        <begin position="6"/>
        <end position="27"/>
    </location>
</feature>